<dbReference type="OrthoDB" id="10054429at2759"/>
<keyword evidence="2" id="KW-0813">Transport</keyword>
<evidence type="ECO:0000256" key="4">
    <source>
        <dbReference type="ARBA" id="ARBA00022989"/>
    </source>
</evidence>
<feature type="transmembrane region" description="Helical" evidence="7">
    <location>
        <begin position="486"/>
        <end position="506"/>
    </location>
</feature>
<evidence type="ECO:0000256" key="3">
    <source>
        <dbReference type="ARBA" id="ARBA00022692"/>
    </source>
</evidence>
<proteinExistence type="predicted"/>
<organism evidence="8 9">
    <name type="scientific">Syncephalastrum racemosum</name>
    <name type="common">Filamentous fungus</name>
    <dbReference type="NCBI Taxonomy" id="13706"/>
    <lineage>
        <taxon>Eukaryota</taxon>
        <taxon>Fungi</taxon>
        <taxon>Fungi incertae sedis</taxon>
        <taxon>Mucoromycota</taxon>
        <taxon>Mucoromycotina</taxon>
        <taxon>Mucoromycetes</taxon>
        <taxon>Mucorales</taxon>
        <taxon>Syncephalastraceae</taxon>
        <taxon>Syncephalastrum</taxon>
    </lineage>
</organism>
<feature type="transmembrane region" description="Helical" evidence="7">
    <location>
        <begin position="132"/>
        <end position="156"/>
    </location>
</feature>
<dbReference type="GO" id="GO:0022857">
    <property type="term" value="F:transmembrane transporter activity"/>
    <property type="evidence" value="ECO:0007669"/>
    <property type="project" value="InterPro"/>
</dbReference>
<keyword evidence="9" id="KW-1185">Reference proteome</keyword>
<feature type="region of interest" description="Disordered" evidence="6">
    <location>
        <begin position="522"/>
        <end position="567"/>
    </location>
</feature>
<feature type="transmembrane region" description="Helical" evidence="7">
    <location>
        <begin position="451"/>
        <end position="474"/>
    </location>
</feature>
<feature type="region of interest" description="Disordered" evidence="6">
    <location>
        <begin position="1"/>
        <end position="27"/>
    </location>
</feature>
<feature type="transmembrane region" description="Helical" evidence="7">
    <location>
        <begin position="416"/>
        <end position="439"/>
    </location>
</feature>
<protein>
    <submittedName>
        <fullName evidence="8">Amino acid permease-domain-containing protein</fullName>
    </submittedName>
</protein>
<evidence type="ECO:0000256" key="6">
    <source>
        <dbReference type="SAM" id="MobiDB-lite"/>
    </source>
</evidence>
<evidence type="ECO:0000256" key="2">
    <source>
        <dbReference type="ARBA" id="ARBA00022448"/>
    </source>
</evidence>
<feature type="transmembrane region" description="Helical" evidence="7">
    <location>
        <begin position="389"/>
        <end position="410"/>
    </location>
</feature>
<dbReference type="InterPro" id="IPR002293">
    <property type="entry name" value="AA/rel_permease1"/>
</dbReference>
<feature type="compositionally biased region" description="Basic and acidic residues" evidence="6">
    <location>
        <begin position="9"/>
        <end position="27"/>
    </location>
</feature>
<dbReference type="STRING" id="13706.A0A1X2H0X1"/>
<feature type="transmembrane region" description="Helical" evidence="7">
    <location>
        <begin position="287"/>
        <end position="307"/>
    </location>
</feature>
<feature type="transmembrane region" description="Helical" evidence="7">
    <location>
        <begin position="176"/>
        <end position="196"/>
    </location>
</feature>
<name>A0A1X2H0X1_SYNRA</name>
<accession>A0A1X2H0X1</accession>
<dbReference type="EMBL" id="MCGN01000011">
    <property type="protein sequence ID" value="ORY91012.1"/>
    <property type="molecule type" value="Genomic_DNA"/>
</dbReference>
<evidence type="ECO:0000313" key="8">
    <source>
        <dbReference type="EMBL" id="ORY91012.1"/>
    </source>
</evidence>
<keyword evidence="5 7" id="KW-0472">Membrane</keyword>
<evidence type="ECO:0000256" key="7">
    <source>
        <dbReference type="SAM" id="Phobius"/>
    </source>
</evidence>
<dbReference type="OMA" id="MLSVNFC"/>
<evidence type="ECO:0000313" key="9">
    <source>
        <dbReference type="Proteomes" id="UP000242180"/>
    </source>
</evidence>
<dbReference type="AlphaFoldDB" id="A0A1X2H0X1"/>
<evidence type="ECO:0000256" key="1">
    <source>
        <dbReference type="ARBA" id="ARBA00004141"/>
    </source>
</evidence>
<comment type="subcellular location">
    <subcellularLocation>
        <location evidence="1">Membrane</location>
        <topology evidence="1">Multi-pass membrane protein</topology>
    </subcellularLocation>
</comment>
<feature type="transmembrane region" description="Helical" evidence="7">
    <location>
        <begin position="54"/>
        <end position="75"/>
    </location>
</feature>
<dbReference type="GO" id="GO:0016020">
    <property type="term" value="C:membrane"/>
    <property type="evidence" value="ECO:0007669"/>
    <property type="project" value="UniProtKB-SubCell"/>
</dbReference>
<comment type="caution">
    <text evidence="8">The sequence shown here is derived from an EMBL/GenBank/DDBJ whole genome shotgun (WGS) entry which is preliminary data.</text>
</comment>
<keyword evidence="3 7" id="KW-0812">Transmembrane</keyword>
<reference evidence="8 9" key="1">
    <citation type="submission" date="2016-07" db="EMBL/GenBank/DDBJ databases">
        <title>Pervasive Adenine N6-methylation of Active Genes in Fungi.</title>
        <authorList>
            <consortium name="DOE Joint Genome Institute"/>
            <person name="Mondo S.J."/>
            <person name="Dannebaum R.O."/>
            <person name="Kuo R.C."/>
            <person name="Labutti K."/>
            <person name="Haridas S."/>
            <person name="Kuo A."/>
            <person name="Salamov A."/>
            <person name="Ahrendt S.R."/>
            <person name="Lipzen A."/>
            <person name="Sullivan W."/>
            <person name="Andreopoulos W.B."/>
            <person name="Clum A."/>
            <person name="Lindquist E."/>
            <person name="Daum C."/>
            <person name="Ramamoorthy G.K."/>
            <person name="Gryganskyi A."/>
            <person name="Culley D."/>
            <person name="Magnuson J.K."/>
            <person name="James T.Y."/>
            <person name="O'Malley M.A."/>
            <person name="Stajich J.E."/>
            <person name="Spatafora J.W."/>
            <person name="Visel A."/>
            <person name="Grigoriev I.V."/>
        </authorList>
    </citation>
    <scope>NUCLEOTIDE SEQUENCE [LARGE SCALE GENOMIC DNA]</scope>
    <source>
        <strain evidence="8 9">NRRL 2496</strain>
    </source>
</reference>
<feature type="transmembrane region" description="Helical" evidence="7">
    <location>
        <begin position="87"/>
        <end position="120"/>
    </location>
</feature>
<dbReference type="Gene3D" id="1.20.1740.10">
    <property type="entry name" value="Amino acid/polyamine transporter I"/>
    <property type="match status" value="1"/>
</dbReference>
<dbReference type="PANTHER" id="PTHR45649:SF26">
    <property type="entry name" value="OS04G0435100 PROTEIN"/>
    <property type="match status" value="1"/>
</dbReference>
<sequence length="567" mass="62168">MSSVKRSSVQHDEDSVAQENIRDHESGTQRYQTEEELYASFGYKQEMTKGMSTISNFSVAFGCCSILSGLTPMWGDAMMSGGSIAVIWGWILVSVFTFCIGLSLAEICSAIPMTGGLYIWVSRLAPPEWVPVACWLTGWCNWLGLTVAITSTDLGLAQFLSSVIGISNPDYDAGVYWQYGIFLVIAFIHALINSVSVKYNGFFNQTSLYWHLIGTIIIVAAGLALTPNKASGKWVFTYFENDSGFSSNGYAFLIGLLQSQYTLSGYDSAAHMSDETKDAARSAPRGILLAIGTAAVVGFIFLLSVNFCVQDFQEQIVNTTISPQMTKVWLDGVGYNWTIVFNVIVMGAMFFSGSALTLGSSRMVYAFARDGAMPFSRFISKVNDKTKTPVWAVWGNVLFAVIVGLLYIINQTAFNAIVSINTIASSLAYLIPIALRLTVARNKFQRGPFHLGPFSDVINTISCLWIILTSALFVCPSEAPVTADNMNYASPVLVFVLVASLGYYGVRARKWFHGPGKSMEPDPFLDDDYDPNKAEAAGHFGKDSPVGSEEDVKQQVHTEQIEHVHER</sequence>
<feature type="compositionally biased region" description="Basic and acidic residues" evidence="6">
    <location>
        <begin position="550"/>
        <end position="567"/>
    </location>
</feature>
<dbReference type="PIRSF" id="PIRSF006060">
    <property type="entry name" value="AA_transporter"/>
    <property type="match status" value="1"/>
</dbReference>
<dbReference type="Proteomes" id="UP000242180">
    <property type="component" value="Unassembled WGS sequence"/>
</dbReference>
<dbReference type="InParanoid" id="A0A1X2H0X1"/>
<keyword evidence="4 7" id="KW-1133">Transmembrane helix</keyword>
<feature type="transmembrane region" description="Helical" evidence="7">
    <location>
        <begin position="208"/>
        <end position="227"/>
    </location>
</feature>
<evidence type="ECO:0000256" key="5">
    <source>
        <dbReference type="ARBA" id="ARBA00023136"/>
    </source>
</evidence>
<feature type="transmembrane region" description="Helical" evidence="7">
    <location>
        <begin position="339"/>
        <end position="368"/>
    </location>
</feature>
<dbReference type="Pfam" id="PF13520">
    <property type="entry name" value="AA_permease_2"/>
    <property type="match status" value="1"/>
</dbReference>
<gene>
    <name evidence="8" type="ORF">BCR43DRAFT_498357</name>
</gene>
<dbReference type="PANTHER" id="PTHR45649">
    <property type="entry name" value="AMINO-ACID PERMEASE BAT1"/>
    <property type="match status" value="1"/>
</dbReference>